<feature type="region of interest" description="Disordered" evidence="4">
    <location>
        <begin position="1"/>
        <end position="39"/>
    </location>
</feature>
<evidence type="ECO:0000313" key="6">
    <source>
        <dbReference type="EMBL" id="KAF2550643.1"/>
    </source>
</evidence>
<evidence type="ECO:0000256" key="2">
    <source>
        <dbReference type="ARBA" id="ARBA00023004"/>
    </source>
</evidence>
<evidence type="ECO:0000256" key="4">
    <source>
        <dbReference type="SAM" id="MobiDB-lite"/>
    </source>
</evidence>
<feature type="domain" description="Aconitase/3-isopropylmalate dehydratase large subunit alpha/beta/alpha" evidence="5">
    <location>
        <begin position="98"/>
        <end position="274"/>
    </location>
</feature>
<dbReference type="InterPro" id="IPR006249">
    <property type="entry name" value="Aconitase/IRP2"/>
</dbReference>
<dbReference type="InterPro" id="IPR036008">
    <property type="entry name" value="Aconitase_4Fe-4S_dom"/>
</dbReference>
<dbReference type="EMBL" id="QGKW02001988">
    <property type="protein sequence ID" value="KAF2550643.1"/>
    <property type="molecule type" value="Genomic_DNA"/>
</dbReference>
<sequence>MPKIDVEHLNALRPKPKPSENPPDTVRIPSDDGEDSMEVDRGPGYGTLGVYSRVGTGSTVVAAGAGSISADCSISASERGAASDHGCSPSFCLPFSADPQQERAYSSYLELNLDNVEPCISGPKRPHDRVPLKEMKADWNSCLDNKVGFKGFAIPKKAQEKVANFSFNGKPAEVKHGSVVIAAITSCTNTSNPSVMLGAGLVAKKACDLGLQVKPWIKTSLAPGSGVVTKYLLKSGLQEYLNQQGFNIVGYGCTTCIGNSGEINESVGVAITENVPVSCRVILQVNKSSLVGLDVTFQTTIEAGSIIRSFRNLDVSEVVETMISRGKSTTVLTESSSVAAENGGALMSDAMILPCGHTFGAGGIEQVKQMERRSFGDTAYTNRSRNRTNHFPFVVADRVIIKEGSNFTKAVLNMSKHLSLNSLGKR</sequence>
<keyword evidence="3" id="KW-0411">Iron-sulfur</keyword>
<evidence type="ECO:0000259" key="5">
    <source>
        <dbReference type="Pfam" id="PF00330"/>
    </source>
</evidence>
<gene>
    <name evidence="6" type="ORF">F2Q68_00034271</name>
</gene>
<evidence type="ECO:0000313" key="7">
    <source>
        <dbReference type="Proteomes" id="UP000712281"/>
    </source>
</evidence>
<dbReference type="InterPro" id="IPR001030">
    <property type="entry name" value="Acoase/IPM_deHydtase_lsu_aba"/>
</dbReference>
<dbReference type="SUPFAM" id="SSF53732">
    <property type="entry name" value="Aconitase iron-sulfur domain"/>
    <property type="match status" value="1"/>
</dbReference>
<keyword evidence="2" id="KW-0408">Iron</keyword>
<dbReference type="InterPro" id="IPR018136">
    <property type="entry name" value="Aconitase_4Fe-4S_BS"/>
</dbReference>
<proteinExistence type="predicted"/>
<name>A0A8S9GY13_BRACR</name>
<dbReference type="InterPro" id="IPR015931">
    <property type="entry name" value="Acnase/IPM_dHydase_lsu_aba_1/3"/>
</dbReference>
<reference evidence="6" key="1">
    <citation type="submission" date="2019-12" db="EMBL/GenBank/DDBJ databases">
        <title>Genome sequencing and annotation of Brassica cretica.</title>
        <authorList>
            <person name="Studholme D.J."/>
            <person name="Sarris P.F."/>
        </authorList>
    </citation>
    <scope>NUCLEOTIDE SEQUENCE</scope>
    <source>
        <strain evidence="6">PFS-001/15</strain>
        <tissue evidence="6">Leaf</tissue>
    </source>
</reference>
<dbReference type="Gene3D" id="3.30.499.10">
    <property type="entry name" value="Aconitase, domain 3"/>
    <property type="match status" value="1"/>
</dbReference>
<evidence type="ECO:0000256" key="3">
    <source>
        <dbReference type="ARBA" id="ARBA00023014"/>
    </source>
</evidence>
<dbReference type="PROSITE" id="PS00450">
    <property type="entry name" value="ACONITASE_1"/>
    <property type="match status" value="1"/>
</dbReference>
<dbReference type="PRINTS" id="PR00415">
    <property type="entry name" value="ACONITASE"/>
</dbReference>
<protein>
    <recommendedName>
        <fullName evidence="5">Aconitase/3-isopropylmalate dehydratase large subunit alpha/beta/alpha domain-containing protein</fullName>
    </recommendedName>
</protein>
<feature type="compositionally biased region" description="Basic and acidic residues" evidence="4">
    <location>
        <begin position="1"/>
        <end position="10"/>
    </location>
</feature>
<dbReference type="Proteomes" id="UP000712281">
    <property type="component" value="Unassembled WGS sequence"/>
</dbReference>
<dbReference type="PANTHER" id="PTHR11670">
    <property type="entry name" value="ACONITASE/IRON-RESPONSIVE ELEMENT FAMILY MEMBER"/>
    <property type="match status" value="1"/>
</dbReference>
<dbReference type="GO" id="GO:0051536">
    <property type="term" value="F:iron-sulfur cluster binding"/>
    <property type="evidence" value="ECO:0007669"/>
    <property type="project" value="UniProtKB-KW"/>
</dbReference>
<comment type="caution">
    <text evidence="6">The sequence shown here is derived from an EMBL/GenBank/DDBJ whole genome shotgun (WGS) entry which is preliminary data.</text>
</comment>
<organism evidence="6 7">
    <name type="scientific">Brassica cretica</name>
    <name type="common">Mustard</name>
    <dbReference type="NCBI Taxonomy" id="69181"/>
    <lineage>
        <taxon>Eukaryota</taxon>
        <taxon>Viridiplantae</taxon>
        <taxon>Streptophyta</taxon>
        <taxon>Embryophyta</taxon>
        <taxon>Tracheophyta</taxon>
        <taxon>Spermatophyta</taxon>
        <taxon>Magnoliopsida</taxon>
        <taxon>eudicotyledons</taxon>
        <taxon>Gunneridae</taxon>
        <taxon>Pentapetalae</taxon>
        <taxon>rosids</taxon>
        <taxon>malvids</taxon>
        <taxon>Brassicales</taxon>
        <taxon>Brassicaceae</taxon>
        <taxon>Brassiceae</taxon>
        <taxon>Brassica</taxon>
    </lineage>
</organism>
<evidence type="ECO:0000256" key="1">
    <source>
        <dbReference type="ARBA" id="ARBA00022723"/>
    </source>
</evidence>
<dbReference type="PROSITE" id="PS01244">
    <property type="entry name" value="ACONITASE_2"/>
    <property type="match status" value="1"/>
</dbReference>
<dbReference type="GO" id="GO:0046872">
    <property type="term" value="F:metal ion binding"/>
    <property type="evidence" value="ECO:0007669"/>
    <property type="project" value="UniProtKB-KW"/>
</dbReference>
<dbReference type="Pfam" id="PF00330">
    <property type="entry name" value="Aconitase"/>
    <property type="match status" value="1"/>
</dbReference>
<dbReference type="AlphaFoldDB" id="A0A8S9GY13"/>
<keyword evidence="1" id="KW-0479">Metal-binding</keyword>
<accession>A0A8S9GY13</accession>